<sequence>MPGFTLIEILFVIALMGSLFVFLLPSYLDFNDRELARSEARTLADGIRRTFEYATGGVQNDSSHTLFYQFSLIHNEADPAGEYRGYAINTLDSSKSVQTSDLDKNEFSCNVCLTGSENLVNVRVPSGIIEDVSSFPVTYSVCFPGQGSYGVTLNRSGGVTLSGFSENTCSCNLLGC</sequence>
<dbReference type="AlphaFoldDB" id="A0A2H0BGI6"/>
<dbReference type="EMBL" id="PCSU01000015">
    <property type="protein sequence ID" value="PIP56787.1"/>
    <property type="molecule type" value="Genomic_DNA"/>
</dbReference>
<proteinExistence type="predicted"/>
<dbReference type="NCBIfam" id="TIGR02532">
    <property type="entry name" value="IV_pilin_GFxxxE"/>
    <property type="match status" value="1"/>
</dbReference>
<dbReference type="InterPro" id="IPR012902">
    <property type="entry name" value="N_methyl_site"/>
</dbReference>
<gene>
    <name evidence="2" type="ORF">COX05_01165</name>
</gene>
<evidence type="ECO:0000256" key="1">
    <source>
        <dbReference type="SAM" id="Phobius"/>
    </source>
</evidence>
<accession>A0A2H0BGI6</accession>
<dbReference type="SUPFAM" id="SSF54523">
    <property type="entry name" value="Pili subunits"/>
    <property type="match status" value="1"/>
</dbReference>
<name>A0A2H0BGI6_UNCKA</name>
<keyword evidence="1" id="KW-0472">Membrane</keyword>
<organism evidence="2 3">
    <name type="scientific">candidate division WWE3 bacterium CG22_combo_CG10-13_8_21_14_all_39_12</name>
    <dbReference type="NCBI Taxonomy" id="1975094"/>
    <lineage>
        <taxon>Bacteria</taxon>
        <taxon>Katanobacteria</taxon>
    </lineage>
</organism>
<evidence type="ECO:0000313" key="2">
    <source>
        <dbReference type="EMBL" id="PIP56787.1"/>
    </source>
</evidence>
<reference evidence="2 3" key="1">
    <citation type="submission" date="2017-09" db="EMBL/GenBank/DDBJ databases">
        <title>Depth-based differentiation of microbial function through sediment-hosted aquifers and enrichment of novel symbionts in the deep terrestrial subsurface.</title>
        <authorList>
            <person name="Probst A.J."/>
            <person name="Ladd B."/>
            <person name="Jarett J.K."/>
            <person name="Geller-Mcgrath D.E."/>
            <person name="Sieber C.M."/>
            <person name="Emerson J.B."/>
            <person name="Anantharaman K."/>
            <person name="Thomas B.C."/>
            <person name="Malmstrom R."/>
            <person name="Stieglmeier M."/>
            <person name="Klingl A."/>
            <person name="Woyke T."/>
            <person name="Ryan C.M."/>
            <person name="Banfield J.F."/>
        </authorList>
    </citation>
    <scope>NUCLEOTIDE SEQUENCE [LARGE SCALE GENOMIC DNA]</scope>
    <source>
        <strain evidence="2">CG22_combo_CG10-13_8_21_14_all_39_12</strain>
    </source>
</reference>
<dbReference type="Gene3D" id="3.30.700.10">
    <property type="entry name" value="Glycoprotein, Type 4 Pilin"/>
    <property type="match status" value="1"/>
</dbReference>
<feature type="transmembrane region" description="Helical" evidence="1">
    <location>
        <begin position="6"/>
        <end position="28"/>
    </location>
</feature>
<dbReference type="InterPro" id="IPR045584">
    <property type="entry name" value="Pilin-like"/>
</dbReference>
<keyword evidence="1" id="KW-1133">Transmembrane helix</keyword>
<dbReference type="Proteomes" id="UP000228495">
    <property type="component" value="Unassembled WGS sequence"/>
</dbReference>
<comment type="caution">
    <text evidence="2">The sequence shown here is derived from an EMBL/GenBank/DDBJ whole genome shotgun (WGS) entry which is preliminary data.</text>
</comment>
<keyword evidence="1" id="KW-0812">Transmembrane</keyword>
<protein>
    <recommendedName>
        <fullName evidence="4">General secretion pathway GspH domain-containing protein</fullName>
    </recommendedName>
</protein>
<evidence type="ECO:0000313" key="3">
    <source>
        <dbReference type="Proteomes" id="UP000228495"/>
    </source>
</evidence>
<evidence type="ECO:0008006" key="4">
    <source>
        <dbReference type="Google" id="ProtNLM"/>
    </source>
</evidence>